<dbReference type="PANTHER" id="PTHR23079:SF55">
    <property type="entry name" value="RNA-DIRECTED RNA POLYMERASE"/>
    <property type="match status" value="1"/>
</dbReference>
<evidence type="ECO:0000313" key="13">
    <source>
        <dbReference type="EMBL" id="CAF3603212.1"/>
    </source>
</evidence>
<dbReference type="InterPro" id="IPR057596">
    <property type="entry name" value="RDRP_core"/>
</dbReference>
<dbReference type="CDD" id="cd00590">
    <property type="entry name" value="RRM_SF"/>
    <property type="match status" value="1"/>
</dbReference>
<keyword evidence="4" id="KW-0808">Transferase</keyword>
<evidence type="ECO:0000313" key="14">
    <source>
        <dbReference type="Proteomes" id="UP000663869"/>
    </source>
</evidence>
<dbReference type="InterPro" id="IPR012677">
    <property type="entry name" value="Nucleotide-bd_a/b_plait_sf"/>
</dbReference>
<dbReference type="Proteomes" id="UP000663872">
    <property type="component" value="Unassembled WGS sequence"/>
</dbReference>
<evidence type="ECO:0000256" key="7">
    <source>
        <dbReference type="ARBA" id="ARBA00023158"/>
    </source>
</evidence>
<sequence>MSTSESEPEFDDNPFDDIMDDELVDINDDDDDNNDYEDDYDFDDTNHFTKLINAILRQARLDGFEIPSVNIPANYAARTAMTSNLHDLTMVNTSAAFVNDSLRMYLTAPPLVRKKPNTEKYCFTSDLMSDESEKKVSTNSAIYVGNLPPNIAWKDLKNWFIEQGYPVNHVDMKTNKVGVDLRFNLLLIQIVVNYFQKGARYAFVRFDSIQTALEVVYASTVKSKTFVFKGQQLHINHSHNKPFRQPKNTPIIRTTTTSDNISKSIHLTITDIHYGTLITGAAMRNIQTENTTVSNDSKCGIIAHRLLTDKCISMNLSIDADKKKIAIIGNFQLGHTDYFDSATTLTFEWNFLDLKSRKISPVLINQGEVFLLVELKRPPIIFQTQTTSNMIGDESDEKRLPGWGLIGYANAWLFKLLPNNQHDEYLKLFEILRRYNLSPRQFSEYNIMHLVERTEHARKHLESIPLISNDEWIKGNQAKVDDFFNRRWPSYPFETKFEIMKLISKRIITVNDLIVDEQAENLLKLCSINTLIALTGKCQNQNLYFTTHNGAYVFTDKIVEIAPRRFTTICDHEYEDWNHENWQDEPHVEIERNQKRTNIKELRTDDRFISKHIRLCATGSVVNNTDTDIASLKTGIANFSLAPSKCHIGIFSRFLISAFQELLKKYELCQITTTKIYVTKLELRTASVDPFLMRKIYITPSTILYEGPYREEKCAVTRQYVQHQDRFLRVTFRDEDYRVLHNYNDNMTKIYERIKKILINGVNICDRHYEFLAFSSSQLREHSCWMFARADDDITADSIRAWMGDFRNVRPVAKLAARLGQSFSTSVKGIQLESIQRREISDFKKMEILGEHSREHCFTDGIGIISRTFAKRLAQQMKLPQKVCPCAFQIRCGGYKGMVCLDIANSITDSNVNVYFRGSMKKFDANSFSIDVVRTSLNPSVAYLNRQIILLLSSLGIPNDIFISFQDEMLQQLAALTGNSYEAQKAIKELNEFGGNGYLAFLIAYLKSLDEKKDPFARQLLFAFQAFLVKELRTKAKIHVPNSWCLLGVIDETRTLNYGEVFIQIDNSHQQKENSRKQILQGPVVVTRNPCFHPGDIRKLTAVDLPALHELKNVIVFPMQGPRPHPMEMSGGDLDGDTFWISSNPNLIFSKNEKPFDYQDQEDQANNETKSLTNVQYTIQNVCDFFGEYIAADNLGLIANRHLAFADQLKEGVKHDKCLQLARMHSVAVDFAKKGISAPRLSSELRPLTYPHYMEKKDKESYQSKTVLGLIYDKVANYSSNLYINQEYEIDATSSFPYRSFFVNGSDTYMRDARVIKGEYDRDLKRLMRQYGIRNEAEVVSGYILQFTSKQYAKETKNLFDLRNEITHAYRVIQEKHLHLFWEEFYQVTDESQVKQVKWSEASKELTWKNQIDTLEFYEKLSVMEEAKKKASAWFHATYEPWIIKINKYRKSQKKKPSLVKNNQQTEEPKCLDDLFSFAWIVYPVLMKIYDETQNNAESNSKRKKKNKNKNKQKNIPIVPKNNDA</sequence>
<dbReference type="InterPro" id="IPR000504">
    <property type="entry name" value="RRM_dom"/>
</dbReference>
<keyword evidence="3" id="KW-0696">RNA-directed RNA polymerase</keyword>
<dbReference type="Pfam" id="PF05183">
    <property type="entry name" value="RdRP"/>
    <property type="match status" value="1"/>
</dbReference>
<dbReference type="GO" id="GO:0003968">
    <property type="term" value="F:RNA-directed RNA polymerase activity"/>
    <property type="evidence" value="ECO:0007669"/>
    <property type="project" value="UniProtKB-KW"/>
</dbReference>
<feature type="compositionally biased region" description="Basic residues" evidence="10">
    <location>
        <begin position="1502"/>
        <end position="1513"/>
    </location>
</feature>
<dbReference type="GO" id="GO:0003723">
    <property type="term" value="F:RNA binding"/>
    <property type="evidence" value="ECO:0007669"/>
    <property type="project" value="UniProtKB-UniRule"/>
</dbReference>
<keyword evidence="6 9" id="KW-0694">RNA-binding</keyword>
<dbReference type="EMBL" id="CAJNYT010000270">
    <property type="protein sequence ID" value="CAF3341202.1"/>
    <property type="molecule type" value="Genomic_DNA"/>
</dbReference>
<dbReference type="GO" id="GO:0030422">
    <property type="term" value="P:siRNA processing"/>
    <property type="evidence" value="ECO:0007669"/>
    <property type="project" value="TreeGrafter"/>
</dbReference>
<comment type="similarity">
    <text evidence="1">Belongs to the RdRP family.</text>
</comment>
<evidence type="ECO:0000256" key="8">
    <source>
        <dbReference type="ARBA" id="ARBA00048744"/>
    </source>
</evidence>
<comment type="caution">
    <text evidence="13">The sequence shown here is derived from an EMBL/GenBank/DDBJ whole genome shotgun (WGS) entry which is preliminary data.</text>
</comment>
<keyword evidence="7" id="KW-0943">RNA-mediated gene silencing</keyword>
<dbReference type="PANTHER" id="PTHR23079">
    <property type="entry name" value="RNA-DEPENDENT RNA POLYMERASE"/>
    <property type="match status" value="1"/>
</dbReference>
<organism evidence="13 14">
    <name type="scientific">Rotaria socialis</name>
    <dbReference type="NCBI Taxonomy" id="392032"/>
    <lineage>
        <taxon>Eukaryota</taxon>
        <taxon>Metazoa</taxon>
        <taxon>Spiralia</taxon>
        <taxon>Gnathifera</taxon>
        <taxon>Rotifera</taxon>
        <taxon>Eurotatoria</taxon>
        <taxon>Bdelloidea</taxon>
        <taxon>Philodinida</taxon>
        <taxon>Philodinidae</taxon>
        <taxon>Rotaria</taxon>
    </lineage>
</organism>
<accession>A0A818N9Y3</accession>
<dbReference type="SUPFAM" id="SSF54928">
    <property type="entry name" value="RNA-binding domain, RBD"/>
    <property type="match status" value="1"/>
</dbReference>
<evidence type="ECO:0000256" key="3">
    <source>
        <dbReference type="ARBA" id="ARBA00022484"/>
    </source>
</evidence>
<reference evidence="13" key="1">
    <citation type="submission" date="2021-02" db="EMBL/GenBank/DDBJ databases">
        <authorList>
            <person name="Nowell W R."/>
        </authorList>
    </citation>
    <scope>NUCLEOTIDE SEQUENCE</scope>
</reference>
<dbReference type="Proteomes" id="UP000663869">
    <property type="component" value="Unassembled WGS sequence"/>
</dbReference>
<dbReference type="EMBL" id="CAJNYU010002807">
    <property type="protein sequence ID" value="CAF3603212.1"/>
    <property type="molecule type" value="Genomic_DNA"/>
</dbReference>
<keyword evidence="5" id="KW-0548">Nucleotidyltransferase</keyword>
<evidence type="ECO:0000256" key="6">
    <source>
        <dbReference type="ARBA" id="ARBA00022884"/>
    </source>
</evidence>
<evidence type="ECO:0000259" key="11">
    <source>
        <dbReference type="PROSITE" id="PS50102"/>
    </source>
</evidence>
<name>A0A818N9Y3_9BILA</name>
<evidence type="ECO:0000256" key="1">
    <source>
        <dbReference type="ARBA" id="ARBA00005762"/>
    </source>
</evidence>
<feature type="region of interest" description="Disordered" evidence="10">
    <location>
        <begin position="1"/>
        <end position="35"/>
    </location>
</feature>
<feature type="region of interest" description="Disordered" evidence="10">
    <location>
        <begin position="1495"/>
        <end position="1525"/>
    </location>
</feature>
<dbReference type="InterPro" id="IPR058752">
    <property type="entry name" value="RDRP_C_head"/>
</dbReference>
<dbReference type="PROSITE" id="PS50102">
    <property type="entry name" value="RRM"/>
    <property type="match status" value="1"/>
</dbReference>
<evidence type="ECO:0000256" key="4">
    <source>
        <dbReference type="ARBA" id="ARBA00022679"/>
    </source>
</evidence>
<comment type="catalytic activity">
    <reaction evidence="8">
        <text>RNA(n) + a ribonucleoside 5'-triphosphate = RNA(n+1) + diphosphate</text>
        <dbReference type="Rhea" id="RHEA:21248"/>
        <dbReference type="Rhea" id="RHEA-COMP:14527"/>
        <dbReference type="Rhea" id="RHEA-COMP:17342"/>
        <dbReference type="ChEBI" id="CHEBI:33019"/>
        <dbReference type="ChEBI" id="CHEBI:61557"/>
        <dbReference type="ChEBI" id="CHEBI:140395"/>
        <dbReference type="EC" id="2.7.7.48"/>
    </reaction>
</comment>
<dbReference type="SMART" id="SM00360">
    <property type="entry name" value="RRM"/>
    <property type="match status" value="1"/>
</dbReference>
<dbReference type="InterPro" id="IPR035979">
    <property type="entry name" value="RBD_domain_sf"/>
</dbReference>
<feature type="compositionally biased region" description="Low complexity" evidence="10">
    <location>
        <begin position="1514"/>
        <end position="1525"/>
    </location>
</feature>
<evidence type="ECO:0000256" key="10">
    <source>
        <dbReference type="SAM" id="MobiDB-lite"/>
    </source>
</evidence>
<feature type="domain" description="RRM" evidence="11">
    <location>
        <begin position="140"/>
        <end position="240"/>
    </location>
</feature>
<evidence type="ECO:0000256" key="5">
    <source>
        <dbReference type="ARBA" id="ARBA00022695"/>
    </source>
</evidence>
<dbReference type="Pfam" id="PF26253">
    <property type="entry name" value="RdRP_head"/>
    <property type="match status" value="1"/>
</dbReference>
<evidence type="ECO:0000256" key="9">
    <source>
        <dbReference type="PROSITE-ProRule" id="PRU00176"/>
    </source>
</evidence>
<dbReference type="EC" id="2.7.7.48" evidence="2"/>
<evidence type="ECO:0000313" key="12">
    <source>
        <dbReference type="EMBL" id="CAF3341202.1"/>
    </source>
</evidence>
<dbReference type="Gene3D" id="3.30.70.330">
    <property type="match status" value="1"/>
</dbReference>
<evidence type="ECO:0000256" key="2">
    <source>
        <dbReference type="ARBA" id="ARBA00012494"/>
    </source>
</evidence>
<protein>
    <recommendedName>
        <fullName evidence="2">RNA-directed RNA polymerase</fullName>
        <ecNumber evidence="2">2.7.7.48</ecNumber>
    </recommendedName>
</protein>
<gene>
    <name evidence="13" type="ORF">FME351_LOCUS22064</name>
    <name evidence="12" type="ORF">GRG538_LOCUS4641</name>
</gene>
<proteinExistence type="inferred from homology"/>
<dbReference type="InterPro" id="IPR007855">
    <property type="entry name" value="RDRP"/>
</dbReference>
<dbReference type="GO" id="GO:0031380">
    <property type="term" value="C:nuclear RNA-directed RNA polymerase complex"/>
    <property type="evidence" value="ECO:0007669"/>
    <property type="project" value="TreeGrafter"/>
</dbReference>